<protein>
    <submittedName>
        <fullName evidence="2">MBL fold metallo-hydrolase</fullName>
    </submittedName>
</protein>
<dbReference type="RefSeq" id="WP_378269936.1">
    <property type="nucleotide sequence ID" value="NZ_JBHUKR010000021.1"/>
</dbReference>
<evidence type="ECO:0000259" key="1">
    <source>
        <dbReference type="SMART" id="SM00849"/>
    </source>
</evidence>
<comment type="caution">
    <text evidence="2">The sequence shown here is derived from an EMBL/GenBank/DDBJ whole genome shotgun (WGS) entry which is preliminary data.</text>
</comment>
<accession>A0ABW5G3B8</accession>
<evidence type="ECO:0000313" key="3">
    <source>
        <dbReference type="Proteomes" id="UP001597417"/>
    </source>
</evidence>
<gene>
    <name evidence="2" type="ORF">ACFSXZ_34215</name>
</gene>
<dbReference type="SMART" id="SM00849">
    <property type="entry name" value="Lactamase_B"/>
    <property type="match status" value="1"/>
</dbReference>
<dbReference type="InterPro" id="IPR050855">
    <property type="entry name" value="NDM-1-like"/>
</dbReference>
<sequence length="267" mass="29450">MAEWENVGKNVYARRYEHLDQTLGLVVGRERCLVIDTGGDEVQGEEFAAAIRQVTSVPWIVAITHAHFDHFFGTAPFLPCPVWAQEGCRDAMASGADAQRARWAAKFADDGEHELADRLHNAKLVLPSDVVTRKTELDLGGRSVTLVHPGPGHTGHDLIVHVPDAEVVFAGDLVEEGAPPAIGEDSHPVEWPRAVDKILALEPSEVVPGHGTPMDQEVVREQRDELHHFSALYRGVKAGRMSVEKALWHSPYPPDMVRPVLERVSRT</sequence>
<organism evidence="2 3">
    <name type="scientific">Amycolatopsis pigmentata</name>
    <dbReference type="NCBI Taxonomy" id="450801"/>
    <lineage>
        <taxon>Bacteria</taxon>
        <taxon>Bacillati</taxon>
        <taxon>Actinomycetota</taxon>
        <taxon>Actinomycetes</taxon>
        <taxon>Pseudonocardiales</taxon>
        <taxon>Pseudonocardiaceae</taxon>
        <taxon>Amycolatopsis</taxon>
    </lineage>
</organism>
<evidence type="ECO:0000313" key="2">
    <source>
        <dbReference type="EMBL" id="MFD2421399.1"/>
    </source>
</evidence>
<dbReference type="EMBL" id="JBHUKR010000021">
    <property type="protein sequence ID" value="MFD2421399.1"/>
    <property type="molecule type" value="Genomic_DNA"/>
</dbReference>
<dbReference type="Pfam" id="PF00753">
    <property type="entry name" value="Lactamase_B"/>
    <property type="match status" value="1"/>
</dbReference>
<dbReference type="InterPro" id="IPR001279">
    <property type="entry name" value="Metallo-B-lactamas"/>
</dbReference>
<dbReference type="PANTHER" id="PTHR42951">
    <property type="entry name" value="METALLO-BETA-LACTAMASE DOMAIN-CONTAINING"/>
    <property type="match status" value="1"/>
</dbReference>
<dbReference type="Gene3D" id="3.60.15.10">
    <property type="entry name" value="Ribonuclease Z/Hydroxyacylglutathione hydrolase-like"/>
    <property type="match status" value="1"/>
</dbReference>
<name>A0ABW5G3B8_9PSEU</name>
<dbReference type="SUPFAM" id="SSF56281">
    <property type="entry name" value="Metallo-hydrolase/oxidoreductase"/>
    <property type="match status" value="1"/>
</dbReference>
<dbReference type="PANTHER" id="PTHR42951:SF4">
    <property type="entry name" value="ACYL-COENZYME A THIOESTERASE MBLAC2"/>
    <property type="match status" value="1"/>
</dbReference>
<reference evidence="3" key="1">
    <citation type="journal article" date="2019" name="Int. J. Syst. Evol. Microbiol.">
        <title>The Global Catalogue of Microorganisms (GCM) 10K type strain sequencing project: providing services to taxonomists for standard genome sequencing and annotation.</title>
        <authorList>
            <consortium name="The Broad Institute Genomics Platform"/>
            <consortium name="The Broad Institute Genome Sequencing Center for Infectious Disease"/>
            <person name="Wu L."/>
            <person name="Ma J."/>
        </authorList>
    </citation>
    <scope>NUCLEOTIDE SEQUENCE [LARGE SCALE GENOMIC DNA]</scope>
    <source>
        <strain evidence="3">CGMCC 4.7645</strain>
    </source>
</reference>
<dbReference type="Proteomes" id="UP001597417">
    <property type="component" value="Unassembled WGS sequence"/>
</dbReference>
<dbReference type="CDD" id="cd16282">
    <property type="entry name" value="metallo-hydrolase-like_MBL-fold"/>
    <property type="match status" value="1"/>
</dbReference>
<proteinExistence type="predicted"/>
<feature type="domain" description="Metallo-beta-lactamase" evidence="1">
    <location>
        <begin position="20"/>
        <end position="210"/>
    </location>
</feature>
<keyword evidence="3" id="KW-1185">Reference proteome</keyword>
<dbReference type="InterPro" id="IPR036866">
    <property type="entry name" value="RibonucZ/Hydroxyglut_hydro"/>
</dbReference>